<dbReference type="Proteomes" id="UP000790787">
    <property type="component" value="Chromosome 20"/>
</dbReference>
<proteinExistence type="predicted"/>
<sequence>MRSNPSTRKSDALYEFHQERGHKIEDCITLKQEIMNMLRRGHLKELLSEKGRNNFARGREHQGLPKLPSPARTINTIIGGCDDASINGVKFTTTNKLKRSITYERYNGLKESIFDESDADNLDFPHNDALVITIHILDTNVRSIMMDDGSGACSIHPRVLSQMRLEDKIVSCCITLTGFSNAVERT</sequence>
<dbReference type="OMA" id="IHTIFRG"/>
<accession>A0A1S3ZBR0</accession>
<evidence type="ECO:0000313" key="1">
    <source>
        <dbReference type="Proteomes" id="UP000790787"/>
    </source>
</evidence>
<dbReference type="AlphaFoldDB" id="A0A1S3ZBR0"/>
<gene>
    <name evidence="2" type="primary">LOC107785137</name>
</gene>
<dbReference type="PANTHER" id="PTHR33240:SF8">
    <property type="entry name" value="OS03G0439900 PROTEIN"/>
    <property type="match status" value="1"/>
</dbReference>
<dbReference type="KEGG" id="nta:107785137"/>
<dbReference type="PaxDb" id="4097-A0A1S3ZBR0"/>
<dbReference type="OrthoDB" id="1752268at2759"/>
<protein>
    <submittedName>
        <fullName evidence="2">Uncharacterized protein LOC107785137</fullName>
    </submittedName>
</protein>
<dbReference type="RefSeq" id="XP_016461846.1">
    <property type="nucleotide sequence ID" value="XM_016606360.1"/>
</dbReference>
<keyword evidence="1" id="KW-1185">Reference proteome</keyword>
<name>A0A1S3ZBR0_TOBAC</name>
<reference evidence="1" key="1">
    <citation type="journal article" date="2014" name="Nat. Commun.">
        <title>The tobacco genome sequence and its comparison with those of tomato and potato.</title>
        <authorList>
            <person name="Sierro N."/>
            <person name="Battey J.N."/>
            <person name="Ouadi S."/>
            <person name="Bakaher N."/>
            <person name="Bovet L."/>
            <person name="Willig A."/>
            <person name="Goepfert S."/>
            <person name="Peitsch M.C."/>
            <person name="Ivanov N.V."/>
        </authorList>
    </citation>
    <scope>NUCLEOTIDE SEQUENCE [LARGE SCALE GENOMIC DNA]</scope>
</reference>
<reference evidence="2" key="2">
    <citation type="submission" date="2025-08" db="UniProtKB">
        <authorList>
            <consortium name="RefSeq"/>
        </authorList>
    </citation>
    <scope>IDENTIFICATION</scope>
    <source>
        <tissue evidence="2">Leaf</tissue>
    </source>
</reference>
<dbReference type="PANTHER" id="PTHR33240">
    <property type="entry name" value="OS08G0508500 PROTEIN"/>
    <property type="match status" value="1"/>
</dbReference>
<evidence type="ECO:0000313" key="2">
    <source>
        <dbReference type="RefSeq" id="XP_016461846.1"/>
    </source>
</evidence>
<organism evidence="1 2">
    <name type="scientific">Nicotiana tabacum</name>
    <name type="common">Common tobacco</name>
    <dbReference type="NCBI Taxonomy" id="4097"/>
    <lineage>
        <taxon>Eukaryota</taxon>
        <taxon>Viridiplantae</taxon>
        <taxon>Streptophyta</taxon>
        <taxon>Embryophyta</taxon>
        <taxon>Tracheophyta</taxon>
        <taxon>Spermatophyta</taxon>
        <taxon>Magnoliopsida</taxon>
        <taxon>eudicotyledons</taxon>
        <taxon>Gunneridae</taxon>
        <taxon>Pentapetalae</taxon>
        <taxon>asterids</taxon>
        <taxon>lamiids</taxon>
        <taxon>Solanales</taxon>
        <taxon>Solanaceae</taxon>
        <taxon>Nicotianoideae</taxon>
        <taxon>Nicotianeae</taxon>
        <taxon>Nicotiana</taxon>
    </lineage>
</organism>
<dbReference type="GeneID" id="107785137"/>